<feature type="compositionally biased region" description="Polar residues" evidence="1">
    <location>
        <begin position="163"/>
        <end position="184"/>
    </location>
</feature>
<dbReference type="EMBL" id="LSBJ02000001">
    <property type="protein sequence ID" value="OAQ72897.1"/>
    <property type="molecule type" value="Genomic_DNA"/>
</dbReference>
<dbReference type="Proteomes" id="UP000078397">
    <property type="component" value="Unassembled WGS sequence"/>
</dbReference>
<feature type="compositionally biased region" description="Polar residues" evidence="1">
    <location>
        <begin position="511"/>
        <end position="530"/>
    </location>
</feature>
<feature type="region of interest" description="Disordered" evidence="1">
    <location>
        <begin position="930"/>
        <end position="949"/>
    </location>
</feature>
<dbReference type="STRING" id="1380566.A0A179G507"/>
<sequence length="1011" mass="112126">METLRLKPRQPVEDEIENWDDDDDLVLEGHELSFRSSLTTTTGPANSHALSRPPSRRRDSTSSHVSFRSEIDSWQGEEKQLHLPGDDESSTMDAIAAAEHAGIPLPKNVPSSALMGGTIKRLGGRKIRKIIQEDWENDLELPEASQSFSIKPKTDTEFPDTLRQVSGGSIQTSPVRSMKPSSFTENHRRLSTQSNTSALSSALNLDKFKDTEDDEDFFGDGGATIKVSKGRIAPQPVSFITPPTPQKPEPAREPDDDFEKDLELPSDGKLRLSTRRDIPKTPSSNIDDLDWGEGSLGTRYGGTRRDGRSNRSSSASALSPSISSSITAESEDETFDGLVLPSGPFNFKERLQQRKKSFSPERIPEESSSPIPPPKKPAHAEIDREDFFDDLDIGDGNVFGPGKLTLHRNIKVKEQQPASPARPKTAVSLTFTNKPATQTRIPRLSHERAHSTSLEPVYESGSSTAPSRSRRSQSRLGHSHQSSVVSLPTPTTTSPGRQFPLSTPRAREVGSRSSFSSLRGEAPTTSSQLLKQKRSLPAVRGLTSQSKPMSQRPADRPPSRTETGRPQSVLRPKTPVERQRPSLTDSPASLTRKPQPFLPAGASQSQSHHVASKTLRQFRRHDSDNAIDIRPFSRSFSRTGARSPSPHRYKVAADTWERLSKPKNKKHFGDGHELDGFDDLPTSRETETRFMKQPLASGTKTTIRNRLYQNILPDRTATPAPPSPFSPAKSVATPRFARDTAASRIARETSLAHRAPSHGPLSAITAQREAGALTPKTNLNQQPHVPQSTVRSKKKTKRPQQLKPHLIANLNAGKESKLVNGMFYNAETLRWEGNENALSAFDATVTTPSTTTASTHVTREKETSTPRPALITNFSATKGVQVVSGMVFDPQNMCWLKIGQQDKTKSDTADTLDGFEALDDEDDVFKDIPDLDDNAAEEERGEGGGRVSDVKDDWLVGEEFDVGPEFVRRQREEEERWRKKCEKWVGRGPRDREMWRWTIRDLVSQFDELPM</sequence>
<keyword evidence="3" id="KW-1185">Reference proteome</keyword>
<dbReference type="GO" id="GO:0031578">
    <property type="term" value="P:mitotic spindle orientation checkpoint signaling"/>
    <property type="evidence" value="ECO:0007669"/>
    <property type="project" value="TreeGrafter"/>
</dbReference>
<feature type="region of interest" description="Disordered" evidence="1">
    <location>
        <begin position="1"/>
        <end position="23"/>
    </location>
</feature>
<organism evidence="2 3">
    <name type="scientific">Pochonia chlamydosporia 170</name>
    <dbReference type="NCBI Taxonomy" id="1380566"/>
    <lineage>
        <taxon>Eukaryota</taxon>
        <taxon>Fungi</taxon>
        <taxon>Dikarya</taxon>
        <taxon>Ascomycota</taxon>
        <taxon>Pezizomycotina</taxon>
        <taxon>Sordariomycetes</taxon>
        <taxon>Hypocreomycetidae</taxon>
        <taxon>Hypocreales</taxon>
        <taxon>Clavicipitaceae</taxon>
        <taxon>Pochonia</taxon>
    </lineage>
</organism>
<feature type="compositionally biased region" description="Basic and acidic residues" evidence="1">
    <location>
        <begin position="553"/>
        <end position="563"/>
    </location>
</feature>
<feature type="compositionally biased region" description="Basic and acidic residues" evidence="1">
    <location>
        <begin position="261"/>
        <end position="279"/>
    </location>
</feature>
<comment type="caution">
    <text evidence="2">The sequence shown here is derived from an EMBL/GenBank/DDBJ whole genome shotgun (WGS) entry which is preliminary data.</text>
</comment>
<evidence type="ECO:0000313" key="2">
    <source>
        <dbReference type="EMBL" id="OAQ72897.1"/>
    </source>
</evidence>
<accession>A0A179G507</accession>
<dbReference type="PANTHER" id="PTHR35140">
    <property type="entry name" value="MITOTIC CHECK POINT PROTEIN BFA1"/>
    <property type="match status" value="1"/>
</dbReference>
<feature type="compositionally biased region" description="Polar residues" evidence="1">
    <location>
        <begin position="775"/>
        <end position="790"/>
    </location>
</feature>
<feature type="compositionally biased region" description="Polar residues" evidence="1">
    <location>
        <begin position="35"/>
        <end position="49"/>
    </location>
</feature>
<dbReference type="RefSeq" id="XP_018148980.1">
    <property type="nucleotide sequence ID" value="XM_018280704.1"/>
</dbReference>
<evidence type="ECO:0000313" key="3">
    <source>
        <dbReference type="Proteomes" id="UP000078397"/>
    </source>
</evidence>
<evidence type="ECO:0000256" key="1">
    <source>
        <dbReference type="SAM" id="MobiDB-lite"/>
    </source>
</evidence>
<feature type="compositionally biased region" description="Low complexity" evidence="1">
    <location>
        <begin position="191"/>
        <end position="205"/>
    </location>
</feature>
<feature type="region of interest" description="Disordered" evidence="1">
    <location>
        <begin position="35"/>
        <end position="89"/>
    </location>
</feature>
<reference evidence="2 3" key="1">
    <citation type="journal article" date="2016" name="PLoS Pathog.">
        <title>Biosynthesis of antibiotic leucinostatins in bio-control fungus Purpureocillium lilacinum and their inhibition on phytophthora revealed by genome mining.</title>
        <authorList>
            <person name="Wang G."/>
            <person name="Liu Z."/>
            <person name="Lin R."/>
            <person name="Li E."/>
            <person name="Mao Z."/>
            <person name="Ling J."/>
            <person name="Yang Y."/>
            <person name="Yin W.B."/>
            <person name="Xie B."/>
        </authorList>
    </citation>
    <scope>NUCLEOTIDE SEQUENCE [LARGE SCALE GENOMIC DNA]</scope>
    <source>
        <strain evidence="2">170</strain>
    </source>
</reference>
<feature type="compositionally biased region" description="Polar residues" evidence="1">
    <location>
        <begin position="427"/>
        <end position="440"/>
    </location>
</feature>
<feature type="compositionally biased region" description="Low complexity" evidence="1">
    <location>
        <begin position="310"/>
        <end position="328"/>
    </location>
</feature>
<feature type="compositionally biased region" description="Basic and acidic residues" evidence="1">
    <location>
        <begin position="56"/>
        <end position="85"/>
    </location>
</feature>
<feature type="compositionally biased region" description="Basic and acidic residues" evidence="1">
    <location>
        <begin position="347"/>
        <end position="365"/>
    </location>
</feature>
<dbReference type="AlphaFoldDB" id="A0A179G507"/>
<dbReference type="OrthoDB" id="19159at2759"/>
<feature type="region of interest" description="Disordered" evidence="1">
    <location>
        <begin position="775"/>
        <end position="804"/>
    </location>
</feature>
<feature type="region of interest" description="Disordered" evidence="1">
    <location>
        <begin position="147"/>
        <end position="385"/>
    </location>
</feature>
<protein>
    <submittedName>
        <fullName evidence="2">Cytokinesis regulator</fullName>
    </submittedName>
</protein>
<dbReference type="PANTHER" id="PTHR35140:SF1">
    <property type="entry name" value="MITOTIC CHECK POINT PROTEIN BFA1"/>
    <property type="match status" value="1"/>
</dbReference>
<feature type="compositionally biased region" description="Basic residues" evidence="1">
    <location>
        <begin position="791"/>
        <end position="800"/>
    </location>
</feature>
<feature type="compositionally biased region" description="Basic and acidic residues" evidence="1">
    <location>
        <begin position="937"/>
        <end position="949"/>
    </location>
</feature>
<dbReference type="InterPro" id="IPR034586">
    <property type="entry name" value="Bfa1/Byr4"/>
</dbReference>
<feature type="region of interest" description="Disordered" evidence="1">
    <location>
        <begin position="408"/>
        <end position="648"/>
    </location>
</feature>
<dbReference type="KEGG" id="pchm:VFPPC_00744"/>
<name>A0A179G507_METCM</name>
<dbReference type="GeneID" id="28844698"/>
<dbReference type="GO" id="GO:0044732">
    <property type="term" value="C:mitotic spindle pole body"/>
    <property type="evidence" value="ECO:0007669"/>
    <property type="project" value="TreeGrafter"/>
</dbReference>
<feature type="compositionally biased region" description="Low complexity" evidence="1">
    <location>
        <begin position="482"/>
        <end position="495"/>
    </location>
</feature>
<gene>
    <name evidence="2" type="ORF">VFPPC_00744</name>
</gene>
<proteinExistence type="predicted"/>
<dbReference type="GO" id="GO:0005096">
    <property type="term" value="F:GTPase activator activity"/>
    <property type="evidence" value="ECO:0007669"/>
    <property type="project" value="InterPro"/>
</dbReference>
<feature type="compositionally biased region" description="Acidic residues" evidence="1">
    <location>
        <begin position="13"/>
        <end position="23"/>
    </location>
</feature>
<dbReference type="GO" id="GO:1990334">
    <property type="term" value="C:Bfa1-Bub2 complex"/>
    <property type="evidence" value="ECO:0007669"/>
    <property type="project" value="InterPro"/>
</dbReference>